<evidence type="ECO:0000256" key="4">
    <source>
        <dbReference type="ARBA" id="ARBA00023015"/>
    </source>
</evidence>
<dbReference type="GO" id="GO:0045892">
    <property type="term" value="P:negative regulation of DNA-templated transcription"/>
    <property type="evidence" value="ECO:0007669"/>
    <property type="project" value="TreeGrafter"/>
</dbReference>
<evidence type="ECO:0000256" key="6">
    <source>
        <dbReference type="ARBA" id="ARBA00023163"/>
    </source>
</evidence>
<accession>A0A166G281</accession>
<dbReference type="EMBL" id="JYDC01000089">
    <property type="protein sequence ID" value="KZL36483.1"/>
    <property type="molecule type" value="Genomic_DNA"/>
</dbReference>
<comment type="caution">
    <text evidence="9">The sequence shown here is derived from an EMBL/GenBank/DDBJ whole genome shotgun (WGS) entry which is preliminary data.</text>
</comment>
<evidence type="ECO:0000256" key="1">
    <source>
        <dbReference type="ARBA" id="ARBA00007957"/>
    </source>
</evidence>
<evidence type="ECO:0000256" key="2">
    <source>
        <dbReference type="ARBA" id="ARBA00022491"/>
    </source>
</evidence>
<feature type="binding site" evidence="7">
    <location>
        <position position="99"/>
    </location>
    <ligand>
        <name>Zn(2+)</name>
        <dbReference type="ChEBI" id="CHEBI:29105"/>
    </ligand>
</feature>
<dbReference type="GO" id="GO:0000976">
    <property type="term" value="F:transcription cis-regulatory region binding"/>
    <property type="evidence" value="ECO:0007669"/>
    <property type="project" value="TreeGrafter"/>
</dbReference>
<comment type="cofactor">
    <cofactor evidence="7">
        <name>Zn(2+)</name>
        <dbReference type="ChEBI" id="CHEBI:29105"/>
    </cofactor>
    <text evidence="7">Binds 1 zinc ion per subunit.</text>
</comment>
<dbReference type="InterPro" id="IPR002481">
    <property type="entry name" value="FUR"/>
</dbReference>
<sequence length="161" mass="18010">MADEALDKALNTLRDKHVRITPQRKLILNYLITHHNHPAVEVIYQELAPQMSSLSLATIYNTLNLFVEMGIVIEIPNENGGIRYDFFGSPHYHAICENCGKVTDIFDPNFPKIEEMIQTEAARQSGYKITSSHIEVYGLCDECQAKLAAQKPDGAAAEAHV</sequence>
<dbReference type="RefSeq" id="WP_063285729.1">
    <property type="nucleotide sequence ID" value="NZ_JYDC01000089.1"/>
</dbReference>
<evidence type="ECO:0000256" key="7">
    <source>
        <dbReference type="PIRSR" id="PIRSR602481-1"/>
    </source>
</evidence>
<name>A0A166G281_SECCO</name>
<dbReference type="GO" id="GO:0003700">
    <property type="term" value="F:DNA-binding transcription factor activity"/>
    <property type="evidence" value="ECO:0007669"/>
    <property type="project" value="InterPro"/>
</dbReference>
<gene>
    <name evidence="9" type="ORF">TY91_13955</name>
</gene>
<organism evidence="9 10">
    <name type="scientific">Secundilactobacillus collinoides</name>
    <name type="common">Lactobacillus collinoides</name>
    <dbReference type="NCBI Taxonomy" id="33960"/>
    <lineage>
        <taxon>Bacteria</taxon>
        <taxon>Bacillati</taxon>
        <taxon>Bacillota</taxon>
        <taxon>Bacilli</taxon>
        <taxon>Lactobacillales</taxon>
        <taxon>Lactobacillaceae</taxon>
        <taxon>Secundilactobacillus</taxon>
    </lineage>
</organism>
<keyword evidence="4" id="KW-0805">Transcription regulation</keyword>
<evidence type="ECO:0000313" key="10">
    <source>
        <dbReference type="Proteomes" id="UP000076480"/>
    </source>
</evidence>
<keyword evidence="5" id="KW-0238">DNA-binding</keyword>
<keyword evidence="6" id="KW-0804">Transcription</keyword>
<keyword evidence="3 7" id="KW-0862">Zinc</keyword>
<evidence type="ECO:0000313" key="9">
    <source>
        <dbReference type="EMBL" id="KZL36483.1"/>
    </source>
</evidence>
<keyword evidence="7" id="KW-0479">Metal-binding</keyword>
<feature type="binding site" evidence="7">
    <location>
        <position position="96"/>
    </location>
    <ligand>
        <name>Zn(2+)</name>
        <dbReference type="ChEBI" id="CHEBI:29105"/>
    </ligand>
</feature>
<keyword evidence="10" id="KW-1185">Reference proteome</keyword>
<dbReference type="AlphaFoldDB" id="A0A166G281"/>
<dbReference type="GO" id="GO:1900376">
    <property type="term" value="P:regulation of secondary metabolite biosynthetic process"/>
    <property type="evidence" value="ECO:0007669"/>
    <property type="project" value="TreeGrafter"/>
</dbReference>
<keyword evidence="8" id="KW-0408">Iron</keyword>
<feature type="binding site" evidence="7">
    <location>
        <position position="143"/>
    </location>
    <ligand>
        <name>Zn(2+)</name>
        <dbReference type="ChEBI" id="CHEBI:29105"/>
    </ligand>
</feature>
<comment type="cofactor">
    <cofactor evidence="8">
        <name>Mn(2+)</name>
        <dbReference type="ChEBI" id="CHEBI:29035"/>
    </cofactor>
    <cofactor evidence="8">
        <name>Fe(2+)</name>
        <dbReference type="ChEBI" id="CHEBI:29033"/>
    </cofactor>
    <text evidence="8">Binds 1 Mn(2+) or Fe(2+) ion per subunit.</text>
</comment>
<comment type="similarity">
    <text evidence="1">Belongs to the Fur family.</text>
</comment>
<dbReference type="InterPro" id="IPR043135">
    <property type="entry name" value="Fur_C"/>
</dbReference>
<dbReference type="Proteomes" id="UP000076480">
    <property type="component" value="Unassembled WGS sequence"/>
</dbReference>
<dbReference type="PANTHER" id="PTHR33202:SF8">
    <property type="entry name" value="PEROXIDE-RESPONSIVE REPRESSOR PERR"/>
    <property type="match status" value="1"/>
</dbReference>
<dbReference type="Pfam" id="PF01475">
    <property type="entry name" value="FUR"/>
    <property type="match status" value="1"/>
</dbReference>
<protein>
    <submittedName>
        <fullName evidence="9">Fur family transcriptional regulator</fullName>
    </submittedName>
</protein>
<evidence type="ECO:0000256" key="5">
    <source>
        <dbReference type="ARBA" id="ARBA00023125"/>
    </source>
</evidence>
<dbReference type="Gene3D" id="1.10.10.10">
    <property type="entry name" value="Winged helix-like DNA-binding domain superfamily/Winged helix DNA-binding domain"/>
    <property type="match status" value="1"/>
</dbReference>
<reference evidence="9 10" key="1">
    <citation type="submission" date="2015-02" db="EMBL/GenBank/DDBJ databases">
        <title>Draft genome sequence of Lactobacillus collinoides CUPV2371 isolated from a natural cider, the first genome sequence of a strain of this species.</title>
        <authorList>
            <person name="Puertas A.I."/>
            <person name="Spano G."/>
            <person name="Capozzi V."/>
            <person name="Lamontanara A."/>
            <person name="Orru L."/>
            <person name="Duenas M.T."/>
        </authorList>
    </citation>
    <scope>NUCLEOTIDE SEQUENCE [LARGE SCALE GENOMIC DNA]</scope>
    <source>
        <strain evidence="9 10">237</strain>
    </source>
</reference>
<dbReference type="InterPro" id="IPR036388">
    <property type="entry name" value="WH-like_DNA-bd_sf"/>
</dbReference>
<keyword evidence="2" id="KW-0678">Repressor</keyword>
<feature type="binding site" evidence="8">
    <location>
        <position position="115"/>
    </location>
    <ligand>
        <name>Fe cation</name>
        <dbReference type="ChEBI" id="CHEBI:24875"/>
    </ligand>
</feature>
<dbReference type="OrthoDB" id="8659436at2"/>
<feature type="binding site" evidence="7">
    <location>
        <position position="140"/>
    </location>
    <ligand>
        <name>Zn(2+)</name>
        <dbReference type="ChEBI" id="CHEBI:29105"/>
    </ligand>
</feature>
<dbReference type="GO" id="GO:0008270">
    <property type="term" value="F:zinc ion binding"/>
    <property type="evidence" value="ECO:0007669"/>
    <property type="project" value="TreeGrafter"/>
</dbReference>
<dbReference type="PATRIC" id="fig|33960.6.peg.3528"/>
<proteinExistence type="inferred from homology"/>
<dbReference type="SUPFAM" id="SSF46785">
    <property type="entry name" value="Winged helix' DNA-binding domain"/>
    <property type="match status" value="1"/>
</dbReference>
<evidence type="ECO:0000256" key="3">
    <source>
        <dbReference type="ARBA" id="ARBA00022833"/>
    </source>
</evidence>
<dbReference type="InterPro" id="IPR036390">
    <property type="entry name" value="WH_DNA-bd_sf"/>
</dbReference>
<dbReference type="Gene3D" id="3.30.1490.190">
    <property type="match status" value="1"/>
</dbReference>
<dbReference type="CDD" id="cd07153">
    <property type="entry name" value="Fur_like"/>
    <property type="match status" value="1"/>
</dbReference>
<evidence type="ECO:0000256" key="8">
    <source>
        <dbReference type="PIRSR" id="PIRSR602481-2"/>
    </source>
</evidence>
<dbReference type="PANTHER" id="PTHR33202">
    <property type="entry name" value="ZINC UPTAKE REGULATION PROTEIN"/>
    <property type="match status" value="1"/>
</dbReference>